<dbReference type="SUPFAM" id="SSF55729">
    <property type="entry name" value="Acyl-CoA N-acyltransferases (Nat)"/>
    <property type="match status" value="1"/>
</dbReference>
<keyword evidence="2" id="KW-0808">Transferase</keyword>
<keyword evidence="2" id="KW-0012">Acyltransferase</keyword>
<dbReference type="EMBL" id="JBHSAF010000001">
    <property type="protein sequence ID" value="MFC3911948.1"/>
    <property type="molecule type" value="Genomic_DNA"/>
</dbReference>
<protein>
    <submittedName>
        <fullName evidence="2">GNAT family N-acetyltransferase</fullName>
        <ecNumber evidence="2">2.3.-.-</ecNumber>
    </submittedName>
</protein>
<gene>
    <name evidence="2" type="ORF">ACFOSS_00510</name>
</gene>
<dbReference type="RefSeq" id="WP_377149807.1">
    <property type="nucleotide sequence ID" value="NZ_JBHSAF010000001.1"/>
</dbReference>
<name>A0ABV8CIT0_9GAMM</name>
<dbReference type="PANTHER" id="PTHR43792:SF1">
    <property type="entry name" value="N-ACETYLTRANSFERASE DOMAIN-CONTAINING PROTEIN"/>
    <property type="match status" value="1"/>
</dbReference>
<dbReference type="PANTHER" id="PTHR43792">
    <property type="entry name" value="GNAT FAMILY, PUTATIVE (AFU_ORTHOLOGUE AFUA_3G00765)-RELATED-RELATED"/>
    <property type="match status" value="1"/>
</dbReference>
<dbReference type="InterPro" id="IPR016181">
    <property type="entry name" value="Acyl_CoA_acyltransferase"/>
</dbReference>
<evidence type="ECO:0000259" key="1">
    <source>
        <dbReference type="PROSITE" id="PS51186"/>
    </source>
</evidence>
<keyword evidence="3" id="KW-1185">Reference proteome</keyword>
<comment type="caution">
    <text evidence="2">The sequence shown here is derived from an EMBL/GenBank/DDBJ whole genome shotgun (WGS) entry which is preliminary data.</text>
</comment>
<proteinExistence type="predicted"/>
<feature type="domain" description="N-acetyltransferase" evidence="1">
    <location>
        <begin position="8"/>
        <end position="174"/>
    </location>
</feature>
<organism evidence="2 3">
    <name type="scientific">Pseudaeromonas sharmana</name>
    <dbReference type="NCBI Taxonomy" id="328412"/>
    <lineage>
        <taxon>Bacteria</taxon>
        <taxon>Pseudomonadati</taxon>
        <taxon>Pseudomonadota</taxon>
        <taxon>Gammaproteobacteria</taxon>
        <taxon>Aeromonadales</taxon>
        <taxon>Aeromonadaceae</taxon>
        <taxon>Pseudaeromonas</taxon>
    </lineage>
</organism>
<evidence type="ECO:0000313" key="2">
    <source>
        <dbReference type="EMBL" id="MFC3911948.1"/>
    </source>
</evidence>
<dbReference type="PROSITE" id="PS51186">
    <property type="entry name" value="GNAT"/>
    <property type="match status" value="1"/>
</dbReference>
<dbReference type="Gene3D" id="3.40.630.30">
    <property type="match status" value="1"/>
</dbReference>
<dbReference type="InterPro" id="IPR000182">
    <property type="entry name" value="GNAT_dom"/>
</dbReference>
<evidence type="ECO:0000313" key="3">
    <source>
        <dbReference type="Proteomes" id="UP001595692"/>
    </source>
</evidence>
<dbReference type="Pfam" id="PF13302">
    <property type="entry name" value="Acetyltransf_3"/>
    <property type="match status" value="1"/>
</dbReference>
<accession>A0ABV8CIT0</accession>
<dbReference type="InterPro" id="IPR051531">
    <property type="entry name" value="N-acetyltransferase"/>
</dbReference>
<sequence>MKFETSRLIIRPPVIEDAEDIFRNYAQDSEVTRYLTWRPHRELKETLSWVNFCVQNCNTQSSVIFVIYAKETHETIGMIDFRLEGYKAHCGYVLAKKYWNQGVMTEAMQPVIHYLATSGNIYRIWAVHDVENEASGKVLEKLGMRCEGVVAASLRHPNISNEPRDGVYYSLDCRTITGD</sequence>
<dbReference type="EC" id="2.3.-.-" evidence="2"/>
<dbReference type="Proteomes" id="UP001595692">
    <property type="component" value="Unassembled WGS sequence"/>
</dbReference>
<reference evidence="3" key="1">
    <citation type="journal article" date="2019" name="Int. J. Syst. Evol. Microbiol.">
        <title>The Global Catalogue of Microorganisms (GCM) 10K type strain sequencing project: providing services to taxonomists for standard genome sequencing and annotation.</title>
        <authorList>
            <consortium name="The Broad Institute Genomics Platform"/>
            <consortium name="The Broad Institute Genome Sequencing Center for Infectious Disease"/>
            <person name="Wu L."/>
            <person name="Ma J."/>
        </authorList>
    </citation>
    <scope>NUCLEOTIDE SEQUENCE [LARGE SCALE GENOMIC DNA]</scope>
    <source>
        <strain evidence="3">CCUG 54939</strain>
    </source>
</reference>
<dbReference type="GO" id="GO:0016746">
    <property type="term" value="F:acyltransferase activity"/>
    <property type="evidence" value="ECO:0007669"/>
    <property type="project" value="UniProtKB-KW"/>
</dbReference>